<dbReference type="GO" id="GO:0008168">
    <property type="term" value="F:methyltransferase activity"/>
    <property type="evidence" value="ECO:0007669"/>
    <property type="project" value="UniProtKB-KW"/>
</dbReference>
<dbReference type="Gene3D" id="3.40.50.11220">
    <property type="match status" value="1"/>
</dbReference>
<comment type="pathway">
    <text evidence="1">Cofactor biosynthesis; adenosylcobalamin biosynthesis.</text>
</comment>
<dbReference type="UniPathway" id="UPA00148"/>
<dbReference type="Gene3D" id="3.30.420.180">
    <property type="entry name" value="CobE/GbiG C-terminal domain"/>
    <property type="match status" value="1"/>
</dbReference>
<dbReference type="PANTHER" id="PTHR47036">
    <property type="entry name" value="COBALT-FACTOR III C(17)-METHYLTRANSFERASE-RELATED"/>
    <property type="match status" value="1"/>
</dbReference>
<dbReference type="InterPro" id="IPR014777">
    <property type="entry name" value="4pyrrole_Mease_sub1"/>
</dbReference>
<evidence type="ECO:0000313" key="10">
    <source>
        <dbReference type="Proteomes" id="UP000199647"/>
    </source>
</evidence>
<dbReference type="InterPro" id="IPR002750">
    <property type="entry name" value="CobE/GbiG_C"/>
</dbReference>
<evidence type="ECO:0000259" key="7">
    <source>
        <dbReference type="Pfam" id="PF01890"/>
    </source>
</evidence>
<gene>
    <name evidence="9" type="ORF">SAMN05216548_11269</name>
</gene>
<evidence type="ECO:0000256" key="4">
    <source>
        <dbReference type="ARBA" id="ARBA00022679"/>
    </source>
</evidence>
<evidence type="ECO:0000256" key="1">
    <source>
        <dbReference type="ARBA" id="ARBA00004953"/>
    </source>
</evidence>
<dbReference type="STRING" id="1855383.SAMN05216548_11269"/>
<dbReference type="GO" id="GO:0009236">
    <property type="term" value="P:cobalamin biosynthetic process"/>
    <property type="evidence" value="ECO:0007669"/>
    <property type="project" value="UniProtKB-UniPathway"/>
</dbReference>
<dbReference type="Pfam" id="PF11760">
    <property type="entry name" value="CbiG_N"/>
    <property type="match status" value="1"/>
</dbReference>
<dbReference type="InterPro" id="IPR036518">
    <property type="entry name" value="CobE/GbiG_C_sf"/>
</dbReference>
<dbReference type="PANTHER" id="PTHR47036:SF1">
    <property type="entry name" value="COBALT-FACTOR III C(17)-METHYLTRANSFERASE-RELATED"/>
    <property type="match status" value="1"/>
</dbReference>
<feature type="domain" description="CobE/GbiG C-terminal" evidence="7">
    <location>
        <begin position="206"/>
        <end position="326"/>
    </location>
</feature>
<evidence type="ECO:0000259" key="6">
    <source>
        <dbReference type="Pfam" id="PF00590"/>
    </source>
</evidence>
<dbReference type="GO" id="GO:0016787">
    <property type="term" value="F:hydrolase activity"/>
    <property type="evidence" value="ECO:0007669"/>
    <property type="project" value="UniProtKB-KW"/>
</dbReference>
<dbReference type="InterPro" id="IPR000878">
    <property type="entry name" value="4pyrrol_Mease"/>
</dbReference>
<dbReference type="InterPro" id="IPR021744">
    <property type="entry name" value="CbiG_N"/>
</dbReference>
<evidence type="ECO:0000256" key="3">
    <source>
        <dbReference type="ARBA" id="ARBA00022603"/>
    </source>
</evidence>
<dbReference type="EMBL" id="FOFG01000012">
    <property type="protein sequence ID" value="SER16516.1"/>
    <property type="molecule type" value="Genomic_DNA"/>
</dbReference>
<accession>A0A1H9LYL5</accession>
<dbReference type="NCBIfam" id="TIGR01466">
    <property type="entry name" value="cobJ_cbiH"/>
    <property type="match status" value="1"/>
</dbReference>
<dbReference type="AlphaFoldDB" id="A0A1H9LYL5"/>
<dbReference type="SUPFAM" id="SSF159672">
    <property type="entry name" value="CbiG N-terminal domain-like"/>
    <property type="match status" value="1"/>
</dbReference>
<dbReference type="OrthoDB" id="9772960at2"/>
<dbReference type="InterPro" id="IPR035996">
    <property type="entry name" value="4pyrrol_Methylase_sf"/>
</dbReference>
<keyword evidence="2" id="KW-0169">Cobalamin biosynthesis</keyword>
<dbReference type="Gene3D" id="3.30.950.10">
    <property type="entry name" value="Methyltransferase, Cobalt-precorrin-4 Transmethylase, Domain 2"/>
    <property type="match status" value="1"/>
</dbReference>
<keyword evidence="3 9" id="KW-0489">Methyltransferase</keyword>
<dbReference type="InterPro" id="IPR051810">
    <property type="entry name" value="Precorrin_MeTrfase"/>
</dbReference>
<keyword evidence="10" id="KW-1185">Reference proteome</keyword>
<protein>
    <submittedName>
        <fullName evidence="9">Cobalt-precorrin 5A hydrolase / precorrin-3B C17-methyltransferase</fullName>
    </submittedName>
</protein>
<proteinExistence type="predicted"/>
<feature type="domain" description="Tetrapyrrole methylase" evidence="6">
    <location>
        <begin position="343"/>
        <end position="555"/>
    </location>
</feature>
<dbReference type="Gene3D" id="3.40.1010.10">
    <property type="entry name" value="Cobalt-precorrin-4 Transmethylase, Domain 1"/>
    <property type="match status" value="1"/>
</dbReference>
<name>A0A1H9LYL5_9HYPH</name>
<dbReference type="InterPro" id="IPR038029">
    <property type="entry name" value="GbiG_N_sf"/>
</dbReference>
<keyword evidence="5" id="KW-0949">S-adenosyl-L-methionine</keyword>
<dbReference type="InterPro" id="IPR014776">
    <property type="entry name" value="4pyrrole_Mease_sub2"/>
</dbReference>
<dbReference type="RefSeq" id="WP_092498023.1">
    <property type="nucleotide sequence ID" value="NZ_FOFG01000012.1"/>
</dbReference>
<organism evidence="9 10">
    <name type="scientific">Faunimonas pinastri</name>
    <dbReference type="NCBI Taxonomy" id="1855383"/>
    <lineage>
        <taxon>Bacteria</taxon>
        <taxon>Pseudomonadati</taxon>
        <taxon>Pseudomonadota</taxon>
        <taxon>Alphaproteobacteria</taxon>
        <taxon>Hyphomicrobiales</taxon>
        <taxon>Afifellaceae</taxon>
        <taxon>Faunimonas</taxon>
    </lineage>
</organism>
<sequence length="597" mass="61934">MTPSPVFVALTEAGVALARRGTASLGGEVHAKAPLAADRSFTDTAAHLRALFSEGRPIVGICAAGILIRILAPVLTDKHTDAPVLTVAEDGSAVVPLLGGHHGANDLARRLADRLGAHPAITTAGDVSFGIALDQPPEGWSLANPADAKPVMAALLAGAEGRLEGDADWLAASDLPLRESGPIRLVATTADVAGDERTLVFHPRRLALGLGCERNAEPQEVIALAQEALASAGLASQSVAAIVSVDLKADEPAIHAAAAHFGVPARFYPAEELEAEAARLANPSEIVFREIGCHGVAEGAALAAVGALGSLVVEKRKSRRATCAIAVAPEVLDPAATGRARGRLAIIGIGPGTHDWLTPEARRLLGQADAIVGYSLYLDLIDAIATGAERFDSDLGSEEARVRKALALAGEGRNVALVSSGDAGIYAMATLAFECLDAGDVSDGTKRAEILVSPGISAMQAAAARAGAPLGHDFCAISLSDLLTPWDAIERRVRAAAEGDFVVAFYNPVSQRRRTQLAAAREILLAHRPPDTPVILARNLGRDGERVETVALADLDIEAVDMLTVVVVGASSTRQVTAAGRTWTYTPRGYEKKRIAS</sequence>
<dbReference type="SUPFAM" id="SSF159664">
    <property type="entry name" value="CobE/GbiG C-terminal domain-like"/>
    <property type="match status" value="1"/>
</dbReference>
<feature type="domain" description="Cobalamin synthesis G N-terminal" evidence="8">
    <location>
        <begin position="47"/>
        <end position="126"/>
    </location>
</feature>
<dbReference type="GO" id="GO:0032259">
    <property type="term" value="P:methylation"/>
    <property type="evidence" value="ECO:0007669"/>
    <property type="project" value="UniProtKB-KW"/>
</dbReference>
<keyword evidence="4 9" id="KW-0808">Transferase</keyword>
<keyword evidence="9" id="KW-0378">Hydrolase</keyword>
<dbReference type="Pfam" id="PF00590">
    <property type="entry name" value="TP_methylase"/>
    <property type="match status" value="1"/>
</dbReference>
<evidence type="ECO:0000259" key="8">
    <source>
        <dbReference type="Pfam" id="PF11760"/>
    </source>
</evidence>
<evidence type="ECO:0000256" key="5">
    <source>
        <dbReference type="ARBA" id="ARBA00022691"/>
    </source>
</evidence>
<dbReference type="Proteomes" id="UP000199647">
    <property type="component" value="Unassembled WGS sequence"/>
</dbReference>
<evidence type="ECO:0000313" key="9">
    <source>
        <dbReference type="EMBL" id="SER16516.1"/>
    </source>
</evidence>
<dbReference type="Pfam" id="PF01890">
    <property type="entry name" value="CbiG_C"/>
    <property type="match status" value="1"/>
</dbReference>
<evidence type="ECO:0000256" key="2">
    <source>
        <dbReference type="ARBA" id="ARBA00022573"/>
    </source>
</evidence>
<dbReference type="InterPro" id="IPR006363">
    <property type="entry name" value="Cbl_synth_CobJ/CibH_dom"/>
</dbReference>
<dbReference type="SUPFAM" id="SSF53790">
    <property type="entry name" value="Tetrapyrrole methylase"/>
    <property type="match status" value="1"/>
</dbReference>
<dbReference type="CDD" id="cd11646">
    <property type="entry name" value="Precorrin_3B_C17_MT"/>
    <property type="match status" value="1"/>
</dbReference>
<reference evidence="9 10" key="1">
    <citation type="submission" date="2016-10" db="EMBL/GenBank/DDBJ databases">
        <authorList>
            <person name="de Groot N.N."/>
        </authorList>
    </citation>
    <scope>NUCLEOTIDE SEQUENCE [LARGE SCALE GENOMIC DNA]</scope>
    <source>
        <strain evidence="9 10">A52C2</strain>
    </source>
</reference>